<evidence type="ECO:0000256" key="5">
    <source>
        <dbReference type="ARBA" id="ARBA00022553"/>
    </source>
</evidence>
<comment type="catalytic activity">
    <reaction evidence="14">
        <text>L-lysyl-[protein] + acetyl-CoA = N(6)-acetyl-L-lysyl-[protein] + CoA + H(+)</text>
        <dbReference type="Rhea" id="RHEA:45948"/>
        <dbReference type="Rhea" id="RHEA-COMP:9752"/>
        <dbReference type="Rhea" id="RHEA-COMP:10731"/>
        <dbReference type="ChEBI" id="CHEBI:15378"/>
        <dbReference type="ChEBI" id="CHEBI:29969"/>
        <dbReference type="ChEBI" id="CHEBI:57287"/>
        <dbReference type="ChEBI" id="CHEBI:57288"/>
        <dbReference type="ChEBI" id="CHEBI:61930"/>
        <dbReference type="EC" id="2.3.1.48"/>
    </reaction>
</comment>
<feature type="compositionally biased region" description="Basic and acidic residues" evidence="16">
    <location>
        <begin position="831"/>
        <end position="844"/>
    </location>
</feature>
<dbReference type="GO" id="GO:0005634">
    <property type="term" value="C:nucleus"/>
    <property type="evidence" value="ECO:0007669"/>
    <property type="project" value="InterPro"/>
</dbReference>
<dbReference type="CDD" id="cd00130">
    <property type="entry name" value="PAS"/>
    <property type="match status" value="1"/>
</dbReference>
<dbReference type="InterPro" id="IPR014920">
    <property type="entry name" value="Nuc_rcpt_coact_Ncoa-typ"/>
</dbReference>
<evidence type="ECO:0000256" key="14">
    <source>
        <dbReference type="ARBA" id="ARBA00048017"/>
    </source>
</evidence>
<evidence type="ECO:0000256" key="1">
    <source>
        <dbReference type="ARBA" id="ARBA00004496"/>
    </source>
</evidence>
<evidence type="ECO:0000256" key="8">
    <source>
        <dbReference type="ARBA" id="ARBA00022990"/>
    </source>
</evidence>
<feature type="compositionally biased region" description="Basic and acidic residues" evidence="16">
    <location>
        <begin position="895"/>
        <end position="911"/>
    </location>
</feature>
<evidence type="ECO:0000256" key="4">
    <source>
        <dbReference type="ARBA" id="ARBA00022490"/>
    </source>
</evidence>
<feature type="domain" description="BHLH" evidence="18">
    <location>
        <begin position="23"/>
        <end position="80"/>
    </location>
</feature>
<feature type="region of interest" description="Disordered" evidence="16">
    <location>
        <begin position="473"/>
        <end position="558"/>
    </location>
</feature>
<dbReference type="InterPro" id="IPR000014">
    <property type="entry name" value="PAS"/>
</dbReference>
<keyword evidence="6" id="KW-0808">Transferase</keyword>
<dbReference type="GeneTree" id="ENSGT00950000183021"/>
<feature type="compositionally biased region" description="Low complexity" evidence="16">
    <location>
        <begin position="473"/>
        <end position="491"/>
    </location>
</feature>
<dbReference type="Pfam" id="PF08832">
    <property type="entry name" value="SRC-1"/>
    <property type="match status" value="1"/>
</dbReference>
<dbReference type="PANTHER" id="PTHR10684:SF3">
    <property type="entry name" value="NUCLEAR RECEPTOR COACTIVATOR 3"/>
    <property type="match status" value="1"/>
</dbReference>
<dbReference type="InterPro" id="IPR009110">
    <property type="entry name" value="Nuc_rcpt_coact"/>
</dbReference>
<dbReference type="SUPFAM" id="SSF69125">
    <property type="entry name" value="Nuclear receptor coactivator interlocking domain"/>
    <property type="match status" value="1"/>
</dbReference>
<feature type="compositionally biased region" description="Low complexity" evidence="16">
    <location>
        <begin position="574"/>
        <end position="606"/>
    </location>
</feature>
<dbReference type="InterPro" id="IPR032565">
    <property type="entry name" value="NCOA2/3_DUF4927"/>
</dbReference>
<evidence type="ECO:0000313" key="19">
    <source>
        <dbReference type="Ensembl" id="ENSAPOP00000022203.1"/>
    </source>
</evidence>
<evidence type="ECO:0000256" key="3">
    <source>
        <dbReference type="ARBA" id="ARBA00013184"/>
    </source>
</evidence>
<dbReference type="FunFam" id="3.30.450.20:FF:000008">
    <property type="entry name" value="Nuclear receptor coactivator"/>
    <property type="match status" value="1"/>
</dbReference>
<dbReference type="InterPro" id="IPR017426">
    <property type="entry name" value="Nuclear_rcpt_coactivator"/>
</dbReference>
<evidence type="ECO:0000256" key="7">
    <source>
        <dbReference type="ARBA" id="ARBA00022737"/>
    </source>
</evidence>
<evidence type="ECO:0000256" key="12">
    <source>
        <dbReference type="ARBA" id="ARBA00023242"/>
    </source>
</evidence>
<feature type="compositionally biased region" description="Basic residues" evidence="16">
    <location>
        <begin position="630"/>
        <end position="639"/>
    </location>
</feature>
<evidence type="ECO:0000256" key="16">
    <source>
        <dbReference type="SAM" id="MobiDB-lite"/>
    </source>
</evidence>
<feature type="compositionally biased region" description="Gly residues" evidence="16">
    <location>
        <begin position="1396"/>
        <end position="1405"/>
    </location>
</feature>
<dbReference type="Pfam" id="PF16279">
    <property type="entry name" value="DUF4927"/>
    <property type="match status" value="1"/>
</dbReference>
<name>A0A3Q1FXY8_9TELE</name>
<dbReference type="GO" id="GO:0005737">
    <property type="term" value="C:cytoplasm"/>
    <property type="evidence" value="ECO:0007669"/>
    <property type="project" value="UniProtKB-SubCell"/>
</dbReference>
<evidence type="ECO:0000256" key="15">
    <source>
        <dbReference type="ARBA" id="ARBA00067176"/>
    </source>
</evidence>
<keyword evidence="13" id="KW-0012">Acyltransferase</keyword>
<evidence type="ECO:0000256" key="6">
    <source>
        <dbReference type="ARBA" id="ARBA00022679"/>
    </source>
</evidence>
<dbReference type="GO" id="GO:0045944">
    <property type="term" value="P:positive regulation of transcription by RNA polymerase II"/>
    <property type="evidence" value="ECO:0007669"/>
    <property type="project" value="TreeGrafter"/>
</dbReference>
<feature type="compositionally biased region" description="Low complexity" evidence="16">
    <location>
        <begin position="1375"/>
        <end position="1395"/>
    </location>
</feature>
<feature type="region of interest" description="Disordered" evidence="16">
    <location>
        <begin position="1020"/>
        <end position="1043"/>
    </location>
</feature>
<comment type="subcellular location">
    <subcellularLocation>
        <location evidence="1">Cytoplasm</location>
    </subcellularLocation>
</comment>
<keyword evidence="8" id="KW-0007">Acetylation</keyword>
<keyword evidence="12" id="KW-0539">Nucleus</keyword>
<protein>
    <recommendedName>
        <fullName evidence="15">Nuclear receptor coactivator 3</fullName>
        <ecNumber evidence="3">2.3.1.48</ecNumber>
    </recommendedName>
</protein>
<feature type="region of interest" description="Disordered" evidence="16">
    <location>
        <begin position="802"/>
        <end position="987"/>
    </location>
</feature>
<dbReference type="Pfam" id="PF14598">
    <property type="entry name" value="PAS_11"/>
    <property type="match status" value="1"/>
</dbReference>
<dbReference type="PROSITE" id="PS50112">
    <property type="entry name" value="PAS"/>
    <property type="match status" value="1"/>
</dbReference>
<dbReference type="SMART" id="SM00353">
    <property type="entry name" value="HLH"/>
    <property type="match status" value="1"/>
</dbReference>
<evidence type="ECO:0000256" key="13">
    <source>
        <dbReference type="ARBA" id="ARBA00023315"/>
    </source>
</evidence>
<dbReference type="FunFam" id="3.30.450.20:FF:000027">
    <property type="entry name" value="Nuclear receptor coactivator 3"/>
    <property type="match status" value="1"/>
</dbReference>
<dbReference type="InterPro" id="IPR014935">
    <property type="entry name" value="SRC/p160_LXXLL"/>
</dbReference>
<dbReference type="InterPro" id="IPR035965">
    <property type="entry name" value="PAS-like_dom_sf"/>
</dbReference>
<feature type="region of interest" description="Disordered" evidence="16">
    <location>
        <begin position="573"/>
        <end position="773"/>
    </location>
</feature>
<evidence type="ECO:0000256" key="2">
    <source>
        <dbReference type="ARBA" id="ARBA00009933"/>
    </source>
</evidence>
<dbReference type="Gene3D" id="4.10.280.10">
    <property type="entry name" value="Helix-loop-helix DNA-binding domain"/>
    <property type="match status" value="1"/>
</dbReference>
<dbReference type="Gene3D" id="6.10.140.410">
    <property type="match status" value="1"/>
</dbReference>
<evidence type="ECO:0000256" key="11">
    <source>
        <dbReference type="ARBA" id="ARBA00023163"/>
    </source>
</evidence>
<dbReference type="Gene3D" id="3.30.450.20">
    <property type="entry name" value="PAS domain"/>
    <property type="match status" value="2"/>
</dbReference>
<dbReference type="PROSITE" id="PS50888">
    <property type="entry name" value="BHLH"/>
    <property type="match status" value="1"/>
</dbReference>
<reference evidence="19" key="1">
    <citation type="submission" date="2025-08" db="UniProtKB">
        <authorList>
            <consortium name="Ensembl"/>
        </authorList>
    </citation>
    <scope>IDENTIFICATION</scope>
</reference>
<evidence type="ECO:0000256" key="9">
    <source>
        <dbReference type="ARBA" id="ARBA00023015"/>
    </source>
</evidence>
<dbReference type="GO" id="GO:0016922">
    <property type="term" value="F:nuclear receptor binding"/>
    <property type="evidence" value="ECO:0007669"/>
    <property type="project" value="InterPro"/>
</dbReference>
<dbReference type="GO" id="GO:0032870">
    <property type="term" value="P:cellular response to hormone stimulus"/>
    <property type="evidence" value="ECO:0007669"/>
    <property type="project" value="TreeGrafter"/>
</dbReference>
<dbReference type="InterPro" id="IPR036638">
    <property type="entry name" value="HLH_DNA-bd_sf"/>
</dbReference>
<reference evidence="19" key="2">
    <citation type="submission" date="2025-09" db="UniProtKB">
        <authorList>
            <consortium name="Ensembl"/>
        </authorList>
    </citation>
    <scope>IDENTIFICATION</scope>
</reference>
<evidence type="ECO:0000259" key="18">
    <source>
        <dbReference type="PROSITE" id="PS50888"/>
    </source>
</evidence>
<dbReference type="PANTHER" id="PTHR10684">
    <property type="entry name" value="NUCLEAR RECEPTOR COACTIVATOR"/>
    <property type="match status" value="1"/>
</dbReference>
<dbReference type="InParanoid" id="A0A3Q1FXY8"/>
<feature type="compositionally biased region" description="Basic and acidic residues" evidence="16">
    <location>
        <begin position="851"/>
        <end position="871"/>
    </location>
</feature>
<keyword evidence="7" id="KW-0677">Repeat</keyword>
<dbReference type="GO" id="GO:0003713">
    <property type="term" value="F:transcription coactivator activity"/>
    <property type="evidence" value="ECO:0007669"/>
    <property type="project" value="InterPro"/>
</dbReference>
<proteinExistence type="inferred from homology"/>
<evidence type="ECO:0000256" key="10">
    <source>
        <dbReference type="ARBA" id="ARBA00023159"/>
    </source>
</evidence>
<comment type="similarity">
    <text evidence="2">Belongs to the SRC/p160 nuclear receptor coactivator family.</text>
</comment>
<dbReference type="Pfam" id="PF16665">
    <property type="entry name" value="NCOA_u2"/>
    <property type="match status" value="1"/>
</dbReference>
<feature type="region of interest" description="Disordered" evidence="16">
    <location>
        <begin position="1"/>
        <end position="37"/>
    </location>
</feature>
<keyword evidence="10" id="KW-0010">Activator</keyword>
<feature type="compositionally biased region" description="Polar residues" evidence="16">
    <location>
        <begin position="762"/>
        <end position="773"/>
    </location>
</feature>
<dbReference type="InterPro" id="IPR011598">
    <property type="entry name" value="bHLH_dom"/>
</dbReference>
<keyword evidence="9" id="KW-0805">Transcription regulation</keyword>
<dbReference type="SMART" id="SM00091">
    <property type="entry name" value="PAS"/>
    <property type="match status" value="1"/>
</dbReference>
<dbReference type="EC" id="2.3.1.48" evidence="3"/>
<dbReference type="InterPro" id="IPR056193">
    <property type="entry name" value="bHLH_NCOA1-3"/>
</dbReference>
<feature type="domain" description="PAS" evidence="17">
    <location>
        <begin position="115"/>
        <end position="178"/>
    </location>
</feature>
<feature type="compositionally biased region" description="Gly residues" evidence="16">
    <location>
        <begin position="808"/>
        <end position="825"/>
    </location>
</feature>
<dbReference type="SUPFAM" id="SSF55785">
    <property type="entry name" value="PYP-like sensor domain (PAS domain)"/>
    <property type="match status" value="2"/>
</dbReference>
<dbReference type="SMART" id="SM01151">
    <property type="entry name" value="DUF1518"/>
    <property type="match status" value="1"/>
</dbReference>
<organism evidence="19 20">
    <name type="scientific">Acanthochromis polyacanthus</name>
    <name type="common">spiny chromis</name>
    <dbReference type="NCBI Taxonomy" id="80966"/>
    <lineage>
        <taxon>Eukaryota</taxon>
        <taxon>Metazoa</taxon>
        <taxon>Chordata</taxon>
        <taxon>Craniata</taxon>
        <taxon>Vertebrata</taxon>
        <taxon>Euteleostomi</taxon>
        <taxon>Actinopterygii</taxon>
        <taxon>Neopterygii</taxon>
        <taxon>Teleostei</taxon>
        <taxon>Neoteleostei</taxon>
        <taxon>Acanthomorphata</taxon>
        <taxon>Ovalentaria</taxon>
        <taxon>Pomacentridae</taxon>
        <taxon>Acanthochromis</taxon>
    </lineage>
</organism>
<dbReference type="SUPFAM" id="SSF47459">
    <property type="entry name" value="HLH, helix-loop-helix DNA-binding domain"/>
    <property type="match status" value="1"/>
</dbReference>
<evidence type="ECO:0000259" key="17">
    <source>
        <dbReference type="PROSITE" id="PS50112"/>
    </source>
</evidence>
<dbReference type="Proteomes" id="UP000257200">
    <property type="component" value="Unplaced"/>
</dbReference>
<evidence type="ECO:0000313" key="20">
    <source>
        <dbReference type="Proteomes" id="UP000257200"/>
    </source>
</evidence>
<dbReference type="InterPro" id="IPR037077">
    <property type="entry name" value="Nuc_rcpt_coact_Ncoa_int_sf"/>
</dbReference>
<dbReference type="Pfam" id="PF00989">
    <property type="entry name" value="PAS"/>
    <property type="match status" value="1"/>
</dbReference>
<keyword evidence="20" id="KW-1185">Reference proteome</keyword>
<accession>A0A3Q1FXY8</accession>
<feature type="region of interest" description="Disordered" evidence="16">
    <location>
        <begin position="1359"/>
        <end position="1445"/>
    </location>
</feature>
<keyword evidence="5" id="KW-0597">Phosphoprotein</keyword>
<keyword evidence="4" id="KW-0963">Cytoplasm</keyword>
<dbReference type="GO" id="GO:0046983">
    <property type="term" value="F:protein dimerization activity"/>
    <property type="evidence" value="ECO:0007669"/>
    <property type="project" value="InterPro"/>
</dbReference>
<sequence length="1581" mass="167075">MSGLGENSMEPLSSENRKRKLSTCDTPGLGCERKRREQESKYIEELAELISANLSDIDSFNVKPDKCAILKETVRQIRQIKEQGKASSNDDDVQKSDVSSTGQGVIDKDHLGPLLLQALDGFLFVVNREGSIVFVSDNVTQYLQYKQEELINTSVYNILHEDDREEFHKNLPKTNINGVSWGNEAARQKSHTFTCRMLVKFGHGHGPMEEGPGGPRYETMQCFALTQPKAMIEEGEDLQSCMICVARRVTAMERTESFNTRHELSGKLIQIDQNSLRASMRPGWEDLLRRCIQMFLQHSDGQPWSHKRHYHEAFLQGHAETPLYRFSLSDGTPVTAQTKSKLYRHPMSNEPQGFISTHLLQREPNGYRSAPGGNMMPNAMRQQGMGGPNPNAQMNVNTGGGMGMGGMGGMNRGFSMNEQGHMGHMGQMGGSSMYGGSGGGGGGGGGMGNRMMQMNQMGQMNQVGHMNQMGPMSHPGQGMQQHQQQPPFQSSGGFGLSGMNSPSGSPRMGGPQQGLLMSPRNRGSPKMGANQFSPGGMHSPLSGIGSGGGSGGNSTTFSSSSLNALQAISEGVGSSLPSTLTSPSPAHKPDSSPSIHSSSSSQPSQSTKPGQDGSKSPAGGLGPGPGDHHHPMHHHHHLQHPQAESSGDRPDSQATIGTKESGEGSNEAGVASSEPPRRVPDSKGHKKLLQLLTSPTEELGIGGSGPTGPPVPPPQTSSSTPTGADSKDTTGGMTSPSSTGVSSSSSASANPGQATGPGAVSASMSSAHYTGSLQEKHKILHKLLQNGNTPDEVAKITAEATGKVSLGGQEGGEVGAGGSGAGSGPGLIMDPKQEQHSPKKEKTHALLHYLLNKDDSKEPVDVKPKLEELEGKGPPGAGSGAPRSGPGSGSGPAPEHPESKIKSEPPDDLHNLESILGDLRGSSSDFYPDQAGGGGTNDTGNKSQGCLDDSLQGSPGMGPGPRGPFQRAMSMDGKPPGGPGGPGRRPMLIKQENVMGSPDGYPGNMGPMNRGMVPQRSPMGGSGDWGMPRSSASPVGSAGHPSMMRPGMEYNNGKMMSGSMVSRSNSLPGTRSMLQQQLMDMGGSADMGMGMSPFGQQGQPNQSPSWPDSMMSMEGNRRQFGNTLDDLLVPPTTSEGQSDERALLDQLDSLLNNTDGIALEEIDRALGIPDLVSQTQGAEQQLEPFPGQDPSMVLDQKPLYGQGYPGPPAMPMQSGYGGNPMQGQAQQGGFGPILSQMGQGGSFPGMGGMGGMGHPRANMMRPRMMSANKPMRLQLQQRLQGQQFMNQTRQSMAMKMENPGGNPGMRPGMQPGMGGQPGFINAQMMAQRSREMVTMQMRRQRMMMLMQQQQQQQQAAAAAAAAAGGFSPPPNVTAPGGMDNPMGGPNMGQPGPQQFGYGGNYGMGQQGDPSFGPSGGSPPNAMIPGRLGPQNPMMQQHPQGGPMYQGADMKGWSQGGMGRNRCDTFTTLHLAVNRGERLQFNHSSFLSLFFTSSYPQQQFGQQGPPGQQQFVQQGNPGQYGGMMMNGGMPSSGGGHMGQMGGQMGMNPMVMGRMPMGPDQVSAEFKYLILVCLLFCSCHIFT</sequence>
<dbReference type="InterPro" id="IPR013767">
    <property type="entry name" value="PAS_fold"/>
</dbReference>
<dbReference type="GO" id="GO:0061733">
    <property type="term" value="F:protein-lysine-acetyltransferase activity"/>
    <property type="evidence" value="ECO:0007669"/>
    <property type="project" value="UniProtKB-EC"/>
</dbReference>
<feature type="region of interest" description="Disordered" evidence="16">
    <location>
        <begin position="81"/>
        <end position="104"/>
    </location>
</feature>
<dbReference type="Pfam" id="PF08815">
    <property type="entry name" value="Nuc_rec_co-act"/>
    <property type="match status" value="1"/>
</dbReference>
<dbReference type="Ensembl" id="ENSAPOT00000014388.1">
    <property type="protein sequence ID" value="ENSAPOP00000022203.1"/>
    <property type="gene ID" value="ENSAPOG00000003264.1"/>
</dbReference>
<dbReference type="FunFam" id="4.10.280.10:FF:000008">
    <property type="entry name" value="Nuclear receptor coactivator"/>
    <property type="match status" value="1"/>
</dbReference>
<dbReference type="InterPro" id="IPR010011">
    <property type="entry name" value="NCO_DUF1518"/>
</dbReference>
<keyword evidence="11" id="KW-0804">Transcription</keyword>
<feature type="compositionally biased region" description="Low complexity" evidence="16">
    <location>
        <begin position="716"/>
        <end position="748"/>
    </location>
</feature>
<dbReference type="STRING" id="80966.ENSAPOP00000022203"/>
<dbReference type="Pfam" id="PF23172">
    <property type="entry name" value="bHLH_NCOA"/>
    <property type="match status" value="1"/>
</dbReference>